<dbReference type="KEGG" id="dmo:Dmoj_GI26451"/>
<feature type="signal peptide" evidence="1">
    <location>
        <begin position="1"/>
        <end position="22"/>
    </location>
</feature>
<evidence type="ECO:0000313" key="3">
    <source>
        <dbReference type="Proteomes" id="UP000009192"/>
    </source>
</evidence>
<dbReference type="Proteomes" id="UP000009192">
    <property type="component" value="Unassembled WGS sequence"/>
</dbReference>
<reference evidence="2 3" key="1">
    <citation type="journal article" date="2007" name="Nature">
        <title>Evolution of genes and genomes on the Drosophila phylogeny.</title>
        <authorList>
            <consortium name="Drosophila 12 Genomes Consortium"/>
            <person name="Clark A.G."/>
            <person name="Eisen M.B."/>
            <person name="Smith D.R."/>
            <person name="Bergman C.M."/>
            <person name="Oliver B."/>
            <person name="Markow T.A."/>
            <person name="Kaufman T.C."/>
            <person name="Kellis M."/>
            <person name="Gelbart W."/>
            <person name="Iyer V.N."/>
            <person name="Pollard D.A."/>
            <person name="Sackton T.B."/>
            <person name="Larracuente A.M."/>
            <person name="Singh N.D."/>
            <person name="Abad J.P."/>
            <person name="Abt D.N."/>
            <person name="Adryan B."/>
            <person name="Aguade M."/>
            <person name="Akashi H."/>
            <person name="Anderson W.W."/>
            <person name="Aquadro C.F."/>
            <person name="Ardell D.H."/>
            <person name="Arguello R."/>
            <person name="Artieri C.G."/>
            <person name="Barbash D.A."/>
            <person name="Barker D."/>
            <person name="Barsanti P."/>
            <person name="Batterham P."/>
            <person name="Batzoglou S."/>
            <person name="Begun D."/>
            <person name="Bhutkar A."/>
            <person name="Blanco E."/>
            <person name="Bosak S.A."/>
            <person name="Bradley R.K."/>
            <person name="Brand A.D."/>
            <person name="Brent M.R."/>
            <person name="Brooks A.N."/>
            <person name="Brown R.H."/>
            <person name="Butlin R.K."/>
            <person name="Caggese C."/>
            <person name="Calvi B.R."/>
            <person name="Bernardo de Carvalho A."/>
            <person name="Caspi A."/>
            <person name="Castrezana S."/>
            <person name="Celniker S.E."/>
            <person name="Chang J.L."/>
            <person name="Chapple C."/>
            <person name="Chatterji S."/>
            <person name="Chinwalla A."/>
            <person name="Civetta A."/>
            <person name="Clifton S.W."/>
            <person name="Comeron J.M."/>
            <person name="Costello J.C."/>
            <person name="Coyne J.A."/>
            <person name="Daub J."/>
            <person name="David R.G."/>
            <person name="Delcher A.L."/>
            <person name="Delehaunty K."/>
            <person name="Do C.B."/>
            <person name="Ebling H."/>
            <person name="Edwards K."/>
            <person name="Eickbush T."/>
            <person name="Evans J.D."/>
            <person name="Filipski A."/>
            <person name="Findeiss S."/>
            <person name="Freyhult E."/>
            <person name="Fulton L."/>
            <person name="Fulton R."/>
            <person name="Garcia A.C."/>
            <person name="Gardiner A."/>
            <person name="Garfield D.A."/>
            <person name="Garvin B.E."/>
            <person name="Gibson G."/>
            <person name="Gilbert D."/>
            <person name="Gnerre S."/>
            <person name="Godfrey J."/>
            <person name="Good R."/>
            <person name="Gotea V."/>
            <person name="Gravely B."/>
            <person name="Greenberg A.J."/>
            <person name="Griffiths-Jones S."/>
            <person name="Gross S."/>
            <person name="Guigo R."/>
            <person name="Gustafson E.A."/>
            <person name="Haerty W."/>
            <person name="Hahn M.W."/>
            <person name="Halligan D.L."/>
            <person name="Halpern A.L."/>
            <person name="Halter G.M."/>
            <person name="Han M.V."/>
            <person name="Heger A."/>
            <person name="Hillier L."/>
            <person name="Hinrichs A.S."/>
            <person name="Holmes I."/>
            <person name="Hoskins R.A."/>
            <person name="Hubisz M.J."/>
            <person name="Hultmark D."/>
            <person name="Huntley M.A."/>
            <person name="Jaffe D.B."/>
            <person name="Jagadeeshan S."/>
            <person name="Jeck W.R."/>
            <person name="Johnson J."/>
            <person name="Jones C.D."/>
            <person name="Jordan W.C."/>
            <person name="Karpen G.H."/>
            <person name="Kataoka E."/>
            <person name="Keightley P.D."/>
            <person name="Kheradpour P."/>
            <person name="Kirkness E.F."/>
            <person name="Koerich L.B."/>
            <person name="Kristiansen K."/>
            <person name="Kudrna D."/>
            <person name="Kulathinal R.J."/>
            <person name="Kumar S."/>
            <person name="Kwok R."/>
            <person name="Lander E."/>
            <person name="Langley C.H."/>
            <person name="Lapoint R."/>
            <person name="Lazzaro B.P."/>
            <person name="Lee S.J."/>
            <person name="Levesque L."/>
            <person name="Li R."/>
            <person name="Lin C.F."/>
            <person name="Lin M.F."/>
            <person name="Lindblad-Toh K."/>
            <person name="Llopart A."/>
            <person name="Long M."/>
            <person name="Low L."/>
            <person name="Lozovsky E."/>
            <person name="Lu J."/>
            <person name="Luo M."/>
            <person name="Machado C.A."/>
            <person name="Makalowski W."/>
            <person name="Marzo M."/>
            <person name="Matsuda M."/>
            <person name="Matzkin L."/>
            <person name="McAllister B."/>
            <person name="McBride C.S."/>
            <person name="McKernan B."/>
            <person name="McKernan K."/>
            <person name="Mendez-Lago M."/>
            <person name="Minx P."/>
            <person name="Mollenhauer M.U."/>
            <person name="Montooth K."/>
            <person name="Mount S.M."/>
            <person name="Mu X."/>
            <person name="Myers E."/>
            <person name="Negre B."/>
            <person name="Newfeld S."/>
            <person name="Nielsen R."/>
            <person name="Noor M.A."/>
            <person name="O'Grady P."/>
            <person name="Pachter L."/>
            <person name="Papaceit M."/>
            <person name="Parisi M.J."/>
            <person name="Parisi M."/>
            <person name="Parts L."/>
            <person name="Pedersen J.S."/>
            <person name="Pesole G."/>
            <person name="Phillippy A.M."/>
            <person name="Ponting C.P."/>
            <person name="Pop M."/>
            <person name="Porcelli D."/>
            <person name="Powell J.R."/>
            <person name="Prohaska S."/>
            <person name="Pruitt K."/>
            <person name="Puig M."/>
            <person name="Quesneville H."/>
            <person name="Ram K.R."/>
            <person name="Rand D."/>
            <person name="Rasmussen M.D."/>
            <person name="Reed L.K."/>
            <person name="Reenan R."/>
            <person name="Reily A."/>
            <person name="Remington K.A."/>
            <person name="Rieger T.T."/>
            <person name="Ritchie M.G."/>
            <person name="Robin C."/>
            <person name="Rogers Y.H."/>
            <person name="Rohde C."/>
            <person name="Rozas J."/>
            <person name="Rubenfield M.J."/>
            <person name="Ruiz A."/>
            <person name="Russo S."/>
            <person name="Salzberg S.L."/>
            <person name="Sanchez-Gracia A."/>
            <person name="Saranga D.J."/>
            <person name="Sato H."/>
            <person name="Schaeffer S.W."/>
            <person name="Schatz M.C."/>
            <person name="Schlenke T."/>
            <person name="Schwartz R."/>
            <person name="Segarra C."/>
            <person name="Singh R.S."/>
            <person name="Sirot L."/>
            <person name="Sirota M."/>
            <person name="Sisneros N.B."/>
            <person name="Smith C.D."/>
            <person name="Smith T.F."/>
            <person name="Spieth J."/>
            <person name="Stage D.E."/>
            <person name="Stark A."/>
            <person name="Stephan W."/>
            <person name="Strausberg R.L."/>
            <person name="Strempel S."/>
            <person name="Sturgill D."/>
            <person name="Sutton G."/>
            <person name="Sutton G.G."/>
            <person name="Tao W."/>
            <person name="Teichmann S."/>
            <person name="Tobari Y.N."/>
            <person name="Tomimura Y."/>
            <person name="Tsolas J.M."/>
            <person name="Valente V.L."/>
            <person name="Venter E."/>
            <person name="Venter J.C."/>
            <person name="Vicario S."/>
            <person name="Vieira F.G."/>
            <person name="Vilella A.J."/>
            <person name="Villasante A."/>
            <person name="Walenz B."/>
            <person name="Wang J."/>
            <person name="Wasserman M."/>
            <person name="Watts T."/>
            <person name="Wilson D."/>
            <person name="Wilson R.K."/>
            <person name="Wing R.A."/>
            <person name="Wolfner M.F."/>
            <person name="Wong A."/>
            <person name="Wong G.K."/>
            <person name="Wu C.I."/>
            <person name="Wu G."/>
            <person name="Yamamoto D."/>
            <person name="Yang H.P."/>
            <person name="Yang S.P."/>
            <person name="Yorke J.A."/>
            <person name="Yoshida K."/>
            <person name="Zdobnov E."/>
            <person name="Zhang P."/>
            <person name="Zhang Y."/>
            <person name="Zimin A.V."/>
            <person name="Baldwin J."/>
            <person name="Abdouelleil A."/>
            <person name="Abdulkadir J."/>
            <person name="Abebe A."/>
            <person name="Abera B."/>
            <person name="Abreu J."/>
            <person name="Acer S.C."/>
            <person name="Aftuck L."/>
            <person name="Alexander A."/>
            <person name="An P."/>
            <person name="Anderson E."/>
            <person name="Anderson S."/>
            <person name="Arachi H."/>
            <person name="Azer M."/>
            <person name="Bachantsang P."/>
            <person name="Barry A."/>
            <person name="Bayul T."/>
            <person name="Berlin A."/>
            <person name="Bessette D."/>
            <person name="Bloom T."/>
            <person name="Blye J."/>
            <person name="Boguslavskiy L."/>
            <person name="Bonnet C."/>
            <person name="Boukhgalter B."/>
            <person name="Bourzgui I."/>
            <person name="Brown A."/>
            <person name="Cahill P."/>
            <person name="Channer S."/>
            <person name="Cheshatsang Y."/>
            <person name="Chuda L."/>
            <person name="Citroen M."/>
            <person name="Collymore A."/>
            <person name="Cooke P."/>
            <person name="Costello M."/>
            <person name="D'Aco K."/>
            <person name="Daza R."/>
            <person name="De Haan G."/>
            <person name="DeGray S."/>
            <person name="DeMaso C."/>
            <person name="Dhargay N."/>
            <person name="Dooley K."/>
            <person name="Dooley E."/>
            <person name="Doricent M."/>
            <person name="Dorje P."/>
            <person name="Dorjee K."/>
            <person name="Dupes A."/>
            <person name="Elong R."/>
            <person name="Falk J."/>
            <person name="Farina A."/>
            <person name="Faro S."/>
            <person name="Ferguson D."/>
            <person name="Fisher S."/>
            <person name="Foley C.D."/>
            <person name="Franke A."/>
            <person name="Friedrich D."/>
            <person name="Gadbois L."/>
            <person name="Gearin G."/>
            <person name="Gearin C.R."/>
            <person name="Giannoukos G."/>
            <person name="Goode T."/>
            <person name="Graham J."/>
            <person name="Grandbois E."/>
            <person name="Grewal S."/>
            <person name="Gyaltsen K."/>
            <person name="Hafez N."/>
            <person name="Hagos B."/>
            <person name="Hall J."/>
            <person name="Henson C."/>
            <person name="Hollinger A."/>
            <person name="Honan T."/>
            <person name="Huard M.D."/>
            <person name="Hughes L."/>
            <person name="Hurhula B."/>
            <person name="Husby M.E."/>
            <person name="Kamat A."/>
            <person name="Kanga B."/>
            <person name="Kashin S."/>
            <person name="Khazanovich D."/>
            <person name="Kisner P."/>
            <person name="Lance K."/>
            <person name="Lara M."/>
            <person name="Lee W."/>
            <person name="Lennon N."/>
            <person name="Letendre F."/>
            <person name="LeVine R."/>
            <person name="Lipovsky A."/>
            <person name="Liu X."/>
            <person name="Liu J."/>
            <person name="Liu S."/>
            <person name="Lokyitsang T."/>
            <person name="Lokyitsang Y."/>
            <person name="Lubonja R."/>
            <person name="Lui A."/>
            <person name="MacDonald P."/>
            <person name="Magnisalis V."/>
            <person name="Maru K."/>
            <person name="Matthews C."/>
            <person name="McCusker W."/>
            <person name="McDonough S."/>
            <person name="Mehta T."/>
            <person name="Meldrim J."/>
            <person name="Meneus L."/>
            <person name="Mihai O."/>
            <person name="Mihalev A."/>
            <person name="Mihova T."/>
            <person name="Mittelman R."/>
            <person name="Mlenga V."/>
            <person name="Montmayeur A."/>
            <person name="Mulrain L."/>
            <person name="Navidi A."/>
            <person name="Naylor J."/>
            <person name="Negash T."/>
            <person name="Nguyen T."/>
            <person name="Nguyen N."/>
            <person name="Nicol R."/>
            <person name="Norbu C."/>
            <person name="Norbu N."/>
            <person name="Novod N."/>
            <person name="O'Neill B."/>
            <person name="Osman S."/>
            <person name="Markiewicz E."/>
            <person name="Oyono O.L."/>
            <person name="Patti C."/>
            <person name="Phunkhang P."/>
            <person name="Pierre F."/>
            <person name="Priest M."/>
            <person name="Raghuraman S."/>
            <person name="Rege F."/>
            <person name="Reyes R."/>
            <person name="Rise C."/>
            <person name="Rogov P."/>
            <person name="Ross K."/>
            <person name="Ryan E."/>
            <person name="Settipalli S."/>
            <person name="Shea T."/>
            <person name="Sherpa N."/>
            <person name="Shi L."/>
            <person name="Shih D."/>
            <person name="Sparrow T."/>
            <person name="Spaulding J."/>
            <person name="Stalker J."/>
            <person name="Stange-Thomann N."/>
            <person name="Stavropoulos S."/>
            <person name="Stone C."/>
            <person name="Strader C."/>
            <person name="Tesfaye S."/>
            <person name="Thomson T."/>
            <person name="Thoulutsang Y."/>
            <person name="Thoulutsang D."/>
            <person name="Topham K."/>
            <person name="Topping I."/>
            <person name="Tsamla T."/>
            <person name="Vassiliev H."/>
            <person name="Vo A."/>
            <person name="Wangchuk T."/>
            <person name="Wangdi T."/>
            <person name="Weiand M."/>
            <person name="Wilkinson J."/>
            <person name="Wilson A."/>
            <person name="Yadav S."/>
            <person name="Young G."/>
            <person name="Yu Q."/>
            <person name="Zembek L."/>
            <person name="Zhong D."/>
            <person name="Zimmer A."/>
            <person name="Zwirko Z."/>
            <person name="Jaffe D.B."/>
            <person name="Alvarez P."/>
            <person name="Brockman W."/>
            <person name="Butler J."/>
            <person name="Chin C."/>
            <person name="Gnerre S."/>
            <person name="Grabherr M."/>
            <person name="Kleber M."/>
            <person name="Mauceli E."/>
            <person name="MacCallum I."/>
        </authorList>
    </citation>
    <scope>NUCLEOTIDE SEQUENCE [LARGE SCALE GENOMIC DNA]</scope>
    <source>
        <strain evidence="3">Tucson 15081-1352.22</strain>
    </source>
</reference>
<accession>A0A0Q9WYR5</accession>
<sequence>MNLKVFIFVALILALSVGQSTANWLDDLGKKIKHASQHIKMPPSKVAILLSELRKKLSKVKPIPNPLIIIVEMPFVCTFKTSKCKN</sequence>
<evidence type="ECO:0000256" key="1">
    <source>
        <dbReference type="SAM" id="SignalP"/>
    </source>
</evidence>
<dbReference type="EMBL" id="CH933806">
    <property type="protein sequence ID" value="KRG01068.1"/>
    <property type="molecule type" value="Genomic_DNA"/>
</dbReference>
<gene>
    <name evidence="2" type="primary">Dmoj\GI26451</name>
    <name evidence="2" type="ORF">Dmoj_GI26451</name>
</gene>
<feature type="chain" id="PRO_5006387289" evidence="1">
    <location>
        <begin position="23"/>
        <end position="86"/>
    </location>
</feature>
<name>A0A0Q9WYR5_DROMO</name>
<keyword evidence="1" id="KW-0732">Signal</keyword>
<protein>
    <submittedName>
        <fullName evidence="2">Uncharacterized protein</fullName>
    </submittedName>
</protein>
<evidence type="ECO:0000313" key="2">
    <source>
        <dbReference type="EMBL" id="KRG01068.1"/>
    </source>
</evidence>
<proteinExistence type="predicted"/>
<dbReference type="AlphaFoldDB" id="A0A0Q9WYR5"/>
<dbReference type="InParanoid" id="A0A0Q9WYR5"/>
<keyword evidence="3" id="KW-1185">Reference proteome</keyword>
<organism evidence="2 3">
    <name type="scientific">Drosophila mojavensis</name>
    <name type="common">Fruit fly</name>
    <dbReference type="NCBI Taxonomy" id="7230"/>
    <lineage>
        <taxon>Eukaryota</taxon>
        <taxon>Metazoa</taxon>
        <taxon>Ecdysozoa</taxon>
        <taxon>Arthropoda</taxon>
        <taxon>Hexapoda</taxon>
        <taxon>Insecta</taxon>
        <taxon>Pterygota</taxon>
        <taxon>Neoptera</taxon>
        <taxon>Endopterygota</taxon>
        <taxon>Diptera</taxon>
        <taxon>Brachycera</taxon>
        <taxon>Muscomorpha</taxon>
        <taxon>Ephydroidea</taxon>
        <taxon>Drosophilidae</taxon>
        <taxon>Drosophila</taxon>
    </lineage>
</organism>